<dbReference type="AlphaFoldDB" id="A0A0N4WMI8"/>
<dbReference type="PANTHER" id="PTHR36520">
    <property type="entry name" value="PROTEIN CBG13000-RELATED"/>
    <property type="match status" value="1"/>
</dbReference>
<sequence length="219" mass="24515">MLLLLNIAIATQLIELEHDFGGNDGVEGDIDVPIPISKGVAYRVPFSGKVYAFWDNITVTYGQNLAPVDPFMSLFEYQKHRDPGLAIPRRRRDVSHSKKKRVDSLITAGVILMDNLVVQRSVFNVKAGGLFITGTPIYEYTDPFEEPADKEKDQDGHLYFNALTLASEACMEDLMMQARKIKYDVIGLTETRRHHPLHSAFENGEDLPQEHATAEALAA</sequence>
<reference evidence="5" key="1">
    <citation type="submission" date="2017-02" db="UniProtKB">
        <authorList>
            <consortium name="WormBaseParasite"/>
        </authorList>
    </citation>
    <scope>IDENTIFICATION</scope>
</reference>
<evidence type="ECO:0000256" key="1">
    <source>
        <dbReference type="SAM" id="MobiDB-lite"/>
    </source>
</evidence>
<feature type="chain" id="PRO_5043123887" evidence="2">
    <location>
        <begin position="17"/>
        <end position="219"/>
    </location>
</feature>
<accession>A0A0N4WMI8</accession>
<dbReference type="Proteomes" id="UP000268014">
    <property type="component" value="Unassembled WGS sequence"/>
</dbReference>
<dbReference type="OrthoDB" id="5858177at2759"/>
<proteinExistence type="predicted"/>
<feature type="region of interest" description="Disordered" evidence="1">
    <location>
        <begin position="199"/>
        <end position="219"/>
    </location>
</feature>
<keyword evidence="4" id="KW-1185">Reference proteome</keyword>
<evidence type="ECO:0000313" key="5">
    <source>
        <dbReference type="WBParaSite" id="HPLM_0001242601-mRNA-1"/>
    </source>
</evidence>
<evidence type="ECO:0000256" key="2">
    <source>
        <dbReference type="SAM" id="SignalP"/>
    </source>
</evidence>
<evidence type="ECO:0000313" key="3">
    <source>
        <dbReference type="EMBL" id="VDO45626.1"/>
    </source>
</evidence>
<protein>
    <submittedName>
        <fullName evidence="5">CHASE2 domain-containing protein</fullName>
    </submittedName>
</protein>
<name>A0A0N4WMI8_HAEPC</name>
<dbReference type="PANTHER" id="PTHR36520:SF2">
    <property type="entry name" value="CONSERVED SECRETED PROTEIN"/>
    <property type="match status" value="1"/>
</dbReference>
<dbReference type="WBParaSite" id="HPLM_0001242601-mRNA-1">
    <property type="protein sequence ID" value="HPLM_0001242601-mRNA-1"/>
    <property type="gene ID" value="HPLM_0001242601"/>
</dbReference>
<keyword evidence="2" id="KW-0732">Signal</keyword>
<gene>
    <name evidence="3" type="ORF">HPLM_LOCUS12417</name>
</gene>
<evidence type="ECO:0000313" key="4">
    <source>
        <dbReference type="Proteomes" id="UP000268014"/>
    </source>
</evidence>
<reference evidence="3 4" key="2">
    <citation type="submission" date="2018-11" db="EMBL/GenBank/DDBJ databases">
        <authorList>
            <consortium name="Pathogen Informatics"/>
        </authorList>
    </citation>
    <scope>NUCLEOTIDE SEQUENCE [LARGE SCALE GENOMIC DNA]</scope>
    <source>
        <strain evidence="3 4">MHpl1</strain>
    </source>
</reference>
<organism evidence="5">
    <name type="scientific">Haemonchus placei</name>
    <name type="common">Barber's pole worm</name>
    <dbReference type="NCBI Taxonomy" id="6290"/>
    <lineage>
        <taxon>Eukaryota</taxon>
        <taxon>Metazoa</taxon>
        <taxon>Ecdysozoa</taxon>
        <taxon>Nematoda</taxon>
        <taxon>Chromadorea</taxon>
        <taxon>Rhabditida</taxon>
        <taxon>Rhabditina</taxon>
        <taxon>Rhabditomorpha</taxon>
        <taxon>Strongyloidea</taxon>
        <taxon>Trichostrongylidae</taxon>
        <taxon>Haemonchus</taxon>
    </lineage>
</organism>
<feature type="signal peptide" evidence="2">
    <location>
        <begin position="1"/>
        <end position="16"/>
    </location>
</feature>
<dbReference type="EMBL" id="UZAF01017862">
    <property type="protein sequence ID" value="VDO45626.1"/>
    <property type="molecule type" value="Genomic_DNA"/>
</dbReference>